<dbReference type="Pfam" id="PF00622">
    <property type="entry name" value="SPRY"/>
    <property type="match status" value="1"/>
</dbReference>
<keyword evidence="4" id="KW-0800">Toxin</keyword>
<dbReference type="InterPro" id="IPR048997">
    <property type="entry name" value="Stonustoxin-like_helical"/>
</dbReference>
<evidence type="ECO:0000313" key="10">
    <source>
        <dbReference type="Proteomes" id="UP000265020"/>
    </source>
</evidence>
<reference evidence="9" key="1">
    <citation type="submission" date="2025-08" db="UniProtKB">
        <authorList>
            <consortium name="Ensembl"/>
        </authorList>
    </citation>
    <scope>IDENTIFICATION</scope>
</reference>
<dbReference type="PROSITE" id="PS50188">
    <property type="entry name" value="B302_SPRY"/>
    <property type="match status" value="1"/>
</dbReference>
<name>A0A3Q2C6F7_CYPVA</name>
<keyword evidence="10" id="KW-1185">Reference proteome</keyword>
<dbReference type="GO" id="GO:0090729">
    <property type="term" value="F:toxin activity"/>
    <property type="evidence" value="ECO:0007669"/>
    <property type="project" value="UniProtKB-KW"/>
</dbReference>
<dbReference type="Pfam" id="PF18078">
    <property type="entry name" value="Thioredoxin_11"/>
    <property type="match status" value="1"/>
</dbReference>
<dbReference type="Proteomes" id="UP000265020">
    <property type="component" value="Unassembled WGS sequence"/>
</dbReference>
<keyword evidence="7" id="KW-0812">Transmembrane</keyword>
<dbReference type="Ensembl" id="ENSCVAT00000015470.1">
    <property type="protein sequence ID" value="ENSCVAP00000000201.1"/>
    <property type="gene ID" value="ENSCVAG00000001088.1"/>
</dbReference>
<evidence type="ECO:0000256" key="7">
    <source>
        <dbReference type="SAM" id="Phobius"/>
    </source>
</evidence>
<sequence length="663" mass="75417">MDSSSIKMPALGRPFSLGMLYDARKDELITGFSMWKEQFLEKKTKSEHNHSSSFQVLSSDSLQEKSSLCDLGTSLKASFLSGLIEVGGSAKYLNDKKKFKNQSRVILHYRAISYLSKLLMTPSEAQSEGELTDKVKSMATHVVTGIQYGANAFFVFDSEKAEEKPFQATLKAAIDKTLIADGNTSSSLKEEESFLNSISCKFYGDFLFENNPTTFEEALKTYQSLSKKLLEDTKNSVPVQVFLTPLKSYDPTAAAVTGEICEGLITKAQNVFEDLSQIEMRCNDILDMTALKNFSSYYNIFQKFSDLCKMFEKNLRDFLKETFPSIRAGKVCNSSVEKELDLKKTPLDNLERWISDKEAEVTAMNICLKSMEGIKIVPNESQLKTETFAQGVVHALCFTFTSLEDEDPYIDQMESSLHSQSFKIVYKPKQDQWYHSNAIIQQLCRKAEDLQNMAKAPNVLNFPFVFLALNTGSILKTIFGLLFFLTSYEKLTNDYLILSDENKKATCTSWQYYDSHPERFDKPQVLCNEGLCKERQHYYWEIEWSEEPHIGVGVAVESIERQGVLLGDNKKSWYFGQNQNGLVAKHNGQVWSNSTPPGGVKKIGVYLDFGGGTLSFYKVSCDKLEHLYTFKTSFNDHVYPGFYIYPWINHGQTLKERRAFKTR</sequence>
<reference evidence="9" key="2">
    <citation type="submission" date="2025-09" db="UniProtKB">
        <authorList>
            <consortium name="Ensembl"/>
        </authorList>
    </citation>
    <scope>IDENTIFICATION</scope>
</reference>
<feature type="transmembrane region" description="Helical" evidence="7">
    <location>
        <begin position="462"/>
        <end position="485"/>
    </location>
</feature>
<evidence type="ECO:0000256" key="1">
    <source>
        <dbReference type="ARBA" id="ARBA00004613"/>
    </source>
</evidence>
<dbReference type="InterPro" id="IPR040581">
    <property type="entry name" value="Thioredoxin_11"/>
</dbReference>
<protein>
    <recommendedName>
        <fullName evidence="8">B30.2/SPRY domain-containing protein</fullName>
    </recommendedName>
</protein>
<dbReference type="SUPFAM" id="SSF49899">
    <property type="entry name" value="Concanavalin A-like lectins/glucanases"/>
    <property type="match status" value="1"/>
</dbReference>
<evidence type="ECO:0000256" key="2">
    <source>
        <dbReference type="ARBA" id="ARBA00006480"/>
    </source>
</evidence>
<dbReference type="GO" id="GO:0005576">
    <property type="term" value="C:extracellular region"/>
    <property type="evidence" value="ECO:0007669"/>
    <property type="project" value="UniProtKB-SubCell"/>
</dbReference>
<dbReference type="PANTHER" id="PTHR31594:SF16">
    <property type="entry name" value="SI:CH211-281L24.3"/>
    <property type="match status" value="1"/>
</dbReference>
<dbReference type="GeneTree" id="ENSGT00940000165425"/>
<comment type="subcellular location">
    <subcellularLocation>
        <location evidence="1">Secreted</location>
    </subcellularLocation>
</comment>
<keyword evidence="3" id="KW-0964">Secreted</keyword>
<dbReference type="Pfam" id="PF21109">
    <property type="entry name" value="Stonustoxin_helical"/>
    <property type="match status" value="1"/>
</dbReference>
<dbReference type="InterPro" id="IPR006574">
    <property type="entry name" value="PRY"/>
</dbReference>
<dbReference type="InterPro" id="IPR003877">
    <property type="entry name" value="SPRY_dom"/>
</dbReference>
<proteinExistence type="inferred from homology"/>
<keyword evidence="7" id="KW-1133">Transmembrane helix</keyword>
<keyword evidence="6" id="KW-0204">Cytolysis</keyword>
<dbReference type="Pfam" id="PF24674">
    <property type="entry name" value="MACPF_SNTX"/>
    <property type="match status" value="1"/>
</dbReference>
<evidence type="ECO:0000256" key="3">
    <source>
        <dbReference type="ARBA" id="ARBA00022525"/>
    </source>
</evidence>
<dbReference type="InterPro" id="IPR056072">
    <property type="entry name" value="SNTX_MACPF/CDC-like_dom"/>
</dbReference>
<accession>A0A3Q2C6F7</accession>
<comment type="similarity">
    <text evidence="2">Belongs to the SNTX/VTX toxin family.</text>
</comment>
<dbReference type="InterPro" id="IPR043136">
    <property type="entry name" value="B30.2/SPRY_sf"/>
</dbReference>
<dbReference type="PANTHER" id="PTHR31594">
    <property type="entry name" value="AIG1-TYPE G DOMAIN-CONTAINING PROTEIN"/>
    <property type="match status" value="1"/>
</dbReference>
<dbReference type="AlphaFoldDB" id="A0A3Q2C6F7"/>
<organism evidence="9 10">
    <name type="scientific">Cyprinodon variegatus</name>
    <name type="common">Sheepshead minnow</name>
    <dbReference type="NCBI Taxonomy" id="28743"/>
    <lineage>
        <taxon>Eukaryota</taxon>
        <taxon>Metazoa</taxon>
        <taxon>Chordata</taxon>
        <taxon>Craniata</taxon>
        <taxon>Vertebrata</taxon>
        <taxon>Euteleostomi</taxon>
        <taxon>Actinopterygii</taxon>
        <taxon>Neopterygii</taxon>
        <taxon>Teleostei</taxon>
        <taxon>Neoteleostei</taxon>
        <taxon>Acanthomorphata</taxon>
        <taxon>Ovalentaria</taxon>
        <taxon>Atherinomorphae</taxon>
        <taxon>Cyprinodontiformes</taxon>
        <taxon>Cyprinodontidae</taxon>
        <taxon>Cyprinodon</taxon>
    </lineage>
</organism>
<evidence type="ECO:0000256" key="4">
    <source>
        <dbReference type="ARBA" id="ARBA00022656"/>
    </source>
</evidence>
<dbReference type="SMART" id="SM00449">
    <property type="entry name" value="SPRY"/>
    <property type="match status" value="1"/>
</dbReference>
<dbReference type="InterPro" id="IPR013320">
    <property type="entry name" value="ConA-like_dom_sf"/>
</dbReference>
<evidence type="ECO:0000313" key="9">
    <source>
        <dbReference type="Ensembl" id="ENSCVAP00000000201.1"/>
    </source>
</evidence>
<dbReference type="GO" id="GO:0031640">
    <property type="term" value="P:killing of cells of another organism"/>
    <property type="evidence" value="ECO:0007669"/>
    <property type="project" value="UniProtKB-KW"/>
</dbReference>
<evidence type="ECO:0000259" key="8">
    <source>
        <dbReference type="PROSITE" id="PS50188"/>
    </source>
</evidence>
<dbReference type="InterPro" id="IPR001870">
    <property type="entry name" value="B30.2/SPRY"/>
</dbReference>
<keyword evidence="7" id="KW-0472">Membrane</keyword>
<evidence type="ECO:0000256" key="6">
    <source>
        <dbReference type="ARBA" id="ARBA00022852"/>
    </source>
</evidence>
<keyword evidence="5" id="KW-0354">Hemolysis</keyword>
<dbReference type="InterPro" id="IPR052090">
    <property type="entry name" value="Cytolytic_pore-forming_toxin"/>
</dbReference>
<evidence type="ECO:0000256" key="5">
    <source>
        <dbReference type="ARBA" id="ARBA00022735"/>
    </source>
</evidence>
<dbReference type="Pfam" id="PF13765">
    <property type="entry name" value="PRY"/>
    <property type="match status" value="1"/>
</dbReference>
<dbReference type="Gene3D" id="2.60.120.920">
    <property type="match status" value="1"/>
</dbReference>
<feature type="domain" description="B30.2/SPRY" evidence="8">
    <location>
        <begin position="465"/>
        <end position="660"/>
    </location>
</feature>